<keyword evidence="2" id="KW-1185">Reference proteome</keyword>
<accession>A0A4P6JNY9</accession>
<dbReference type="RefSeq" id="WP_129887258.1">
    <property type="nucleotide sequence ID" value="NZ_CP035758.1"/>
</dbReference>
<dbReference type="AlphaFoldDB" id="A0A4P6JNY9"/>
<sequence length="125" mass="13403">MRFPITSAGLPSSLFRRIALLAVLDPNVVVRTDRAAVSRGAAKEIRGAQATARAFKLLLERTQFAQLVLVDGAVEIVIADPLAPCGWSLFLLLRLTLGCGKIVAIEVVADPAHLHQLRLVVLPSS</sequence>
<evidence type="ECO:0000313" key="1">
    <source>
        <dbReference type="EMBL" id="QBD76456.1"/>
    </source>
</evidence>
<evidence type="ECO:0000313" key="2">
    <source>
        <dbReference type="Proteomes" id="UP000290365"/>
    </source>
</evidence>
<protein>
    <submittedName>
        <fullName evidence="1">Uncharacterized protein</fullName>
    </submittedName>
</protein>
<proteinExistence type="predicted"/>
<organism evidence="1 2">
    <name type="scientific">Ktedonosporobacter rubrisoli</name>
    <dbReference type="NCBI Taxonomy" id="2509675"/>
    <lineage>
        <taxon>Bacteria</taxon>
        <taxon>Bacillati</taxon>
        <taxon>Chloroflexota</taxon>
        <taxon>Ktedonobacteria</taxon>
        <taxon>Ktedonobacterales</taxon>
        <taxon>Ktedonosporobacteraceae</taxon>
        <taxon>Ktedonosporobacter</taxon>
    </lineage>
</organism>
<reference evidence="1 2" key="1">
    <citation type="submission" date="2019-01" db="EMBL/GenBank/DDBJ databases">
        <title>Ktedonosporobacter rubrisoli SCAWS-G2.</title>
        <authorList>
            <person name="Huang Y."/>
            <person name="Yan B."/>
        </authorList>
    </citation>
    <scope>NUCLEOTIDE SEQUENCE [LARGE SCALE GENOMIC DNA]</scope>
    <source>
        <strain evidence="1 2">SCAWS-G2</strain>
    </source>
</reference>
<dbReference type="Proteomes" id="UP000290365">
    <property type="component" value="Chromosome"/>
</dbReference>
<name>A0A4P6JNY9_KTERU</name>
<dbReference type="EMBL" id="CP035758">
    <property type="protein sequence ID" value="QBD76456.1"/>
    <property type="molecule type" value="Genomic_DNA"/>
</dbReference>
<dbReference type="KEGG" id="kbs:EPA93_10710"/>
<gene>
    <name evidence="1" type="ORF">EPA93_10710</name>
</gene>